<organism evidence="1 2">
    <name type="scientific">Artemisia annua</name>
    <name type="common">Sweet wormwood</name>
    <dbReference type="NCBI Taxonomy" id="35608"/>
    <lineage>
        <taxon>Eukaryota</taxon>
        <taxon>Viridiplantae</taxon>
        <taxon>Streptophyta</taxon>
        <taxon>Embryophyta</taxon>
        <taxon>Tracheophyta</taxon>
        <taxon>Spermatophyta</taxon>
        <taxon>Magnoliopsida</taxon>
        <taxon>eudicotyledons</taxon>
        <taxon>Gunneridae</taxon>
        <taxon>Pentapetalae</taxon>
        <taxon>asterids</taxon>
        <taxon>campanulids</taxon>
        <taxon>Asterales</taxon>
        <taxon>Asteraceae</taxon>
        <taxon>Asteroideae</taxon>
        <taxon>Anthemideae</taxon>
        <taxon>Artemisiinae</taxon>
        <taxon>Artemisia</taxon>
    </lineage>
</organism>
<dbReference type="EMBL" id="PKPP01008170">
    <property type="protein sequence ID" value="PWA51403.1"/>
    <property type="molecule type" value="Genomic_DNA"/>
</dbReference>
<dbReference type="STRING" id="35608.A0A2U1LQW6"/>
<keyword evidence="2" id="KW-1185">Reference proteome</keyword>
<reference evidence="1 2" key="1">
    <citation type="journal article" date="2018" name="Mol. Plant">
        <title>The genome of Artemisia annua provides insight into the evolution of Asteraceae family and artemisinin biosynthesis.</title>
        <authorList>
            <person name="Shen Q."/>
            <person name="Zhang L."/>
            <person name="Liao Z."/>
            <person name="Wang S."/>
            <person name="Yan T."/>
            <person name="Shi P."/>
            <person name="Liu M."/>
            <person name="Fu X."/>
            <person name="Pan Q."/>
            <person name="Wang Y."/>
            <person name="Lv Z."/>
            <person name="Lu X."/>
            <person name="Zhang F."/>
            <person name="Jiang W."/>
            <person name="Ma Y."/>
            <person name="Chen M."/>
            <person name="Hao X."/>
            <person name="Li L."/>
            <person name="Tang Y."/>
            <person name="Lv G."/>
            <person name="Zhou Y."/>
            <person name="Sun X."/>
            <person name="Brodelius P.E."/>
            <person name="Rose J.K.C."/>
            <person name="Tang K."/>
        </authorList>
    </citation>
    <scope>NUCLEOTIDE SEQUENCE [LARGE SCALE GENOMIC DNA]</scope>
    <source>
        <strain evidence="2">cv. Huhao1</strain>
        <tissue evidence="1">Leaf</tissue>
    </source>
</reference>
<dbReference type="AlphaFoldDB" id="A0A2U1LQW6"/>
<accession>A0A2U1LQW6</accession>
<evidence type="ECO:0000313" key="1">
    <source>
        <dbReference type="EMBL" id="PWA51403.1"/>
    </source>
</evidence>
<evidence type="ECO:0000313" key="2">
    <source>
        <dbReference type="Proteomes" id="UP000245207"/>
    </source>
</evidence>
<sequence length="101" mass="11537">MLSTDKIGTLTCNQMEFRKCSIDRISYSNNVDEVIIGLTSQRMDFGYDSIASQYIEMVRISSHPITELKKSAVNLGETCIRKFNFQDARFTNNTWLQGSNV</sequence>
<dbReference type="OrthoDB" id="1742340at2759"/>
<comment type="caution">
    <text evidence="1">The sequence shown here is derived from an EMBL/GenBank/DDBJ whole genome shotgun (WGS) entry which is preliminary data.</text>
</comment>
<name>A0A2U1LQW6_ARTAN</name>
<dbReference type="Proteomes" id="UP000245207">
    <property type="component" value="Unassembled WGS sequence"/>
</dbReference>
<gene>
    <name evidence="1" type="ORF">CTI12_AA463850</name>
</gene>
<protein>
    <submittedName>
        <fullName evidence="1">P-type ATPase, HAD-like domain protein</fullName>
    </submittedName>
</protein>
<proteinExistence type="predicted"/>